<evidence type="ECO:0000313" key="1">
    <source>
        <dbReference type="EMBL" id="KAG8225408.1"/>
    </source>
</evidence>
<dbReference type="OrthoDB" id="76173at2759"/>
<accession>A0A8K0NXP2</accession>
<dbReference type="AlphaFoldDB" id="A0A8K0NXP2"/>
<proteinExistence type="predicted"/>
<dbReference type="Proteomes" id="UP000792457">
    <property type="component" value="Unassembled WGS sequence"/>
</dbReference>
<protein>
    <submittedName>
        <fullName evidence="1">Uncharacterized protein</fullName>
    </submittedName>
</protein>
<organism evidence="1 2">
    <name type="scientific">Ladona fulva</name>
    <name type="common">Scarce chaser dragonfly</name>
    <name type="synonym">Libellula fulva</name>
    <dbReference type="NCBI Taxonomy" id="123851"/>
    <lineage>
        <taxon>Eukaryota</taxon>
        <taxon>Metazoa</taxon>
        <taxon>Ecdysozoa</taxon>
        <taxon>Arthropoda</taxon>
        <taxon>Hexapoda</taxon>
        <taxon>Insecta</taxon>
        <taxon>Pterygota</taxon>
        <taxon>Palaeoptera</taxon>
        <taxon>Odonata</taxon>
        <taxon>Epiprocta</taxon>
        <taxon>Anisoptera</taxon>
        <taxon>Libelluloidea</taxon>
        <taxon>Libellulidae</taxon>
        <taxon>Ladona</taxon>
    </lineage>
</organism>
<gene>
    <name evidence="1" type="ORF">J437_LFUL004608</name>
</gene>
<comment type="caution">
    <text evidence="1">The sequence shown here is derived from an EMBL/GenBank/DDBJ whole genome shotgun (WGS) entry which is preliminary data.</text>
</comment>
<sequence>MGIDIPYNNGYTPPHLPVQNTAQAQRIGPIDHYGLAGRNLRERPPSETSLRMNALAMKYLSDEELASFEHLGVKRDPFQHEPAQFSEQQVPRLGRGVIGEVSSTDFTLYGMNGTNLSFTTLRYLQRYQLTPANGTNPQGMHELCNDFTCCWGRISALS</sequence>
<keyword evidence="2" id="KW-1185">Reference proteome</keyword>
<dbReference type="EMBL" id="KZ308236">
    <property type="protein sequence ID" value="KAG8225408.1"/>
    <property type="molecule type" value="Genomic_DNA"/>
</dbReference>
<reference evidence="1" key="1">
    <citation type="submission" date="2013-04" db="EMBL/GenBank/DDBJ databases">
        <authorList>
            <person name="Qu J."/>
            <person name="Murali S.C."/>
            <person name="Bandaranaike D."/>
            <person name="Bellair M."/>
            <person name="Blankenburg K."/>
            <person name="Chao H."/>
            <person name="Dinh H."/>
            <person name="Doddapaneni H."/>
            <person name="Downs B."/>
            <person name="Dugan-Rocha S."/>
            <person name="Elkadiri S."/>
            <person name="Gnanaolivu R.D."/>
            <person name="Hernandez B."/>
            <person name="Javaid M."/>
            <person name="Jayaseelan J.C."/>
            <person name="Lee S."/>
            <person name="Li M."/>
            <person name="Ming W."/>
            <person name="Munidasa M."/>
            <person name="Muniz J."/>
            <person name="Nguyen L."/>
            <person name="Ongeri F."/>
            <person name="Osuji N."/>
            <person name="Pu L.-L."/>
            <person name="Puazo M."/>
            <person name="Qu C."/>
            <person name="Quiroz J."/>
            <person name="Raj R."/>
            <person name="Weissenberger G."/>
            <person name="Xin Y."/>
            <person name="Zou X."/>
            <person name="Han Y."/>
            <person name="Richards S."/>
            <person name="Worley K."/>
            <person name="Muzny D."/>
            <person name="Gibbs R."/>
        </authorList>
    </citation>
    <scope>NUCLEOTIDE SEQUENCE</scope>
    <source>
        <strain evidence="1">Sampled in the wild</strain>
    </source>
</reference>
<name>A0A8K0NXP2_LADFU</name>
<evidence type="ECO:0000313" key="2">
    <source>
        <dbReference type="Proteomes" id="UP000792457"/>
    </source>
</evidence>
<reference evidence="1" key="2">
    <citation type="submission" date="2017-10" db="EMBL/GenBank/DDBJ databases">
        <title>Ladona fulva Genome sequencing and assembly.</title>
        <authorList>
            <person name="Murali S."/>
            <person name="Richards S."/>
            <person name="Bandaranaike D."/>
            <person name="Bellair M."/>
            <person name="Blankenburg K."/>
            <person name="Chao H."/>
            <person name="Dinh H."/>
            <person name="Doddapaneni H."/>
            <person name="Dugan-Rocha S."/>
            <person name="Elkadiri S."/>
            <person name="Gnanaolivu R."/>
            <person name="Hernandez B."/>
            <person name="Skinner E."/>
            <person name="Javaid M."/>
            <person name="Lee S."/>
            <person name="Li M."/>
            <person name="Ming W."/>
            <person name="Munidasa M."/>
            <person name="Muniz J."/>
            <person name="Nguyen L."/>
            <person name="Hughes D."/>
            <person name="Osuji N."/>
            <person name="Pu L.-L."/>
            <person name="Puazo M."/>
            <person name="Qu C."/>
            <person name="Quiroz J."/>
            <person name="Raj R."/>
            <person name="Weissenberger G."/>
            <person name="Xin Y."/>
            <person name="Zou X."/>
            <person name="Han Y."/>
            <person name="Worley K."/>
            <person name="Muzny D."/>
            <person name="Gibbs R."/>
        </authorList>
    </citation>
    <scope>NUCLEOTIDE SEQUENCE</scope>
    <source>
        <strain evidence="1">Sampled in the wild</strain>
    </source>
</reference>